<dbReference type="EMBL" id="CAJVPY010001801">
    <property type="protein sequence ID" value="CAG8537146.1"/>
    <property type="molecule type" value="Genomic_DNA"/>
</dbReference>
<evidence type="ECO:0000256" key="5">
    <source>
        <dbReference type="SAM" id="Phobius"/>
    </source>
</evidence>
<feature type="transmembrane region" description="Helical" evidence="5">
    <location>
        <begin position="68"/>
        <end position="95"/>
    </location>
</feature>
<gene>
    <name evidence="6" type="ORF">DERYTH_LOCUS4627</name>
</gene>
<reference evidence="6" key="1">
    <citation type="submission" date="2021-06" db="EMBL/GenBank/DDBJ databases">
        <authorList>
            <person name="Kallberg Y."/>
            <person name="Tangrot J."/>
            <person name="Rosling A."/>
        </authorList>
    </citation>
    <scope>NUCLEOTIDE SEQUENCE</scope>
    <source>
        <strain evidence="6">MA453B</strain>
    </source>
</reference>
<evidence type="ECO:0000256" key="1">
    <source>
        <dbReference type="ARBA" id="ARBA00004141"/>
    </source>
</evidence>
<dbReference type="GO" id="GO:0015179">
    <property type="term" value="F:L-amino acid transmembrane transporter activity"/>
    <property type="evidence" value="ECO:0007669"/>
    <property type="project" value="TreeGrafter"/>
</dbReference>
<comment type="subcellular location">
    <subcellularLocation>
        <location evidence="1">Membrane</location>
        <topology evidence="1">Multi-pass membrane protein</topology>
    </subcellularLocation>
</comment>
<dbReference type="PANTHER" id="PTHR11785:SF512">
    <property type="entry name" value="SOBREMESA, ISOFORM B"/>
    <property type="match status" value="1"/>
</dbReference>
<proteinExistence type="predicted"/>
<dbReference type="Gene3D" id="1.20.1740.10">
    <property type="entry name" value="Amino acid/polyamine transporter I"/>
    <property type="match status" value="2"/>
</dbReference>
<feature type="transmembrane region" description="Helical" evidence="5">
    <location>
        <begin position="402"/>
        <end position="424"/>
    </location>
</feature>
<sequence>MCDMDNMDNEKISVIYESENISTSKKGSYEFQRILGILTGMGFSINVIIGSGIFVLPGDVWRLTKSPIVALAFWVIGGIISLLGCLIYSELGSFLPRGAGELRYLEEAYPRPHRVIAHAFSIVMIFVIRPTAIISDSYVCAQYLLYLVRGDKNSTEYLNPDGFFTNPDFFEIRFISIAILFIITLYRIIIGALQNRGENFNNGTINSYEIPVESIGSYGDAMIKVLYAYEDILINIAFIMTVNPADATSNYIGDASKVIAIYFGEDIGNIGGDIGSRIIVYSSITEFIPEIFAEWGLKYFAKWSFLFNTPTKALIAQFCYCAILILFFPTGTSFFIFFANTTSYLTAIYYGACAVGLITLRKKFRGVGFKIPFNLHVVFLIFIILVSICSFFPLPATEERPLYFLPYVVSWASIIIVGGLIYLYKNNKAKQQQLQPENQ</sequence>
<feature type="transmembrane region" description="Helical" evidence="5">
    <location>
        <begin position="314"/>
        <end position="338"/>
    </location>
</feature>
<dbReference type="Pfam" id="PF13520">
    <property type="entry name" value="AA_permease_2"/>
    <property type="match status" value="1"/>
</dbReference>
<comment type="caution">
    <text evidence="6">The sequence shown here is derived from an EMBL/GenBank/DDBJ whole genome shotgun (WGS) entry which is preliminary data.</text>
</comment>
<dbReference type="PANTHER" id="PTHR11785">
    <property type="entry name" value="AMINO ACID TRANSPORTER"/>
    <property type="match status" value="1"/>
</dbReference>
<accession>A0A9N9FIT9</accession>
<evidence type="ECO:0000256" key="2">
    <source>
        <dbReference type="ARBA" id="ARBA00022692"/>
    </source>
</evidence>
<dbReference type="PIRSF" id="PIRSF006060">
    <property type="entry name" value="AA_transporter"/>
    <property type="match status" value="1"/>
</dbReference>
<keyword evidence="7" id="KW-1185">Reference proteome</keyword>
<dbReference type="AlphaFoldDB" id="A0A9N9FIT9"/>
<keyword evidence="4 5" id="KW-0472">Membrane</keyword>
<evidence type="ECO:0000313" key="7">
    <source>
        <dbReference type="Proteomes" id="UP000789405"/>
    </source>
</evidence>
<feature type="transmembrane region" description="Helical" evidence="5">
    <location>
        <begin position="344"/>
        <end position="361"/>
    </location>
</feature>
<feature type="transmembrane region" description="Helical" evidence="5">
    <location>
        <begin position="373"/>
        <end position="396"/>
    </location>
</feature>
<protein>
    <submittedName>
        <fullName evidence="6">18495_t:CDS:1</fullName>
    </submittedName>
</protein>
<feature type="transmembrane region" description="Helical" evidence="5">
    <location>
        <begin position="34"/>
        <end position="56"/>
    </location>
</feature>
<dbReference type="GO" id="GO:0016020">
    <property type="term" value="C:membrane"/>
    <property type="evidence" value="ECO:0007669"/>
    <property type="project" value="UniProtKB-SubCell"/>
</dbReference>
<keyword evidence="3 5" id="KW-1133">Transmembrane helix</keyword>
<dbReference type="Proteomes" id="UP000789405">
    <property type="component" value="Unassembled WGS sequence"/>
</dbReference>
<keyword evidence="2 5" id="KW-0812">Transmembrane</keyword>
<evidence type="ECO:0000313" key="6">
    <source>
        <dbReference type="EMBL" id="CAG8537146.1"/>
    </source>
</evidence>
<dbReference type="OrthoDB" id="10062876at2759"/>
<evidence type="ECO:0000256" key="3">
    <source>
        <dbReference type="ARBA" id="ARBA00022989"/>
    </source>
</evidence>
<evidence type="ECO:0000256" key="4">
    <source>
        <dbReference type="ARBA" id="ARBA00023136"/>
    </source>
</evidence>
<dbReference type="InterPro" id="IPR002293">
    <property type="entry name" value="AA/rel_permease1"/>
</dbReference>
<organism evidence="6 7">
    <name type="scientific">Dentiscutata erythropus</name>
    <dbReference type="NCBI Taxonomy" id="1348616"/>
    <lineage>
        <taxon>Eukaryota</taxon>
        <taxon>Fungi</taxon>
        <taxon>Fungi incertae sedis</taxon>
        <taxon>Mucoromycota</taxon>
        <taxon>Glomeromycotina</taxon>
        <taxon>Glomeromycetes</taxon>
        <taxon>Diversisporales</taxon>
        <taxon>Gigasporaceae</taxon>
        <taxon>Dentiscutata</taxon>
    </lineage>
</organism>
<feature type="transmembrane region" description="Helical" evidence="5">
    <location>
        <begin position="172"/>
        <end position="190"/>
    </location>
</feature>
<dbReference type="InterPro" id="IPR050598">
    <property type="entry name" value="AminoAcid_Transporter"/>
</dbReference>
<name>A0A9N9FIT9_9GLOM</name>
<feature type="transmembrane region" description="Helical" evidence="5">
    <location>
        <begin position="115"/>
        <end position="135"/>
    </location>
</feature>